<dbReference type="Gene3D" id="3.40.50.150">
    <property type="entry name" value="Vaccinia Virus protein VP39"/>
    <property type="match status" value="1"/>
</dbReference>
<dbReference type="Pfam" id="PF01135">
    <property type="entry name" value="PCMT"/>
    <property type="match status" value="1"/>
</dbReference>
<organism evidence="4">
    <name type="scientific">uncultured Sphingomonas sp</name>
    <dbReference type="NCBI Taxonomy" id="158754"/>
    <lineage>
        <taxon>Bacteria</taxon>
        <taxon>Pseudomonadati</taxon>
        <taxon>Pseudomonadota</taxon>
        <taxon>Alphaproteobacteria</taxon>
        <taxon>Sphingomonadales</taxon>
        <taxon>Sphingomonadaceae</taxon>
        <taxon>Sphingomonas</taxon>
        <taxon>environmental samples</taxon>
    </lineage>
</organism>
<comment type="similarity">
    <text evidence="1">Belongs to the methyltransferase superfamily. L-isoaspartyl/D-aspartyl protein methyltransferase family.</text>
</comment>
<evidence type="ECO:0000256" key="2">
    <source>
        <dbReference type="ARBA" id="ARBA00013346"/>
    </source>
</evidence>
<dbReference type="SUPFAM" id="SSF53335">
    <property type="entry name" value="S-adenosyl-L-methionine-dependent methyltransferases"/>
    <property type="match status" value="1"/>
</dbReference>
<name>A0A6J4S897_9SPHN</name>
<evidence type="ECO:0000256" key="1">
    <source>
        <dbReference type="ARBA" id="ARBA00005369"/>
    </source>
</evidence>
<dbReference type="GO" id="GO:0004719">
    <property type="term" value="F:protein-L-isoaspartate (D-aspartate) O-methyltransferase activity"/>
    <property type="evidence" value="ECO:0007669"/>
    <property type="project" value="InterPro"/>
</dbReference>
<dbReference type="InterPro" id="IPR000682">
    <property type="entry name" value="PCMT"/>
</dbReference>
<dbReference type="PANTHER" id="PTHR11579:SF18">
    <property type="entry name" value="PROTEIN-L-ISOASPARTATE O-METHYLTRANSFERASE"/>
    <property type="match status" value="1"/>
</dbReference>
<dbReference type="PANTHER" id="PTHR11579">
    <property type="entry name" value="PROTEIN-L-ISOASPARTATE O-METHYLTRANSFERASE"/>
    <property type="match status" value="1"/>
</dbReference>
<protein>
    <recommendedName>
        <fullName evidence="2">Protein-L-isoaspartate O-methyltransferase</fullName>
    </recommendedName>
    <alternativeName>
        <fullName evidence="3">Protein L-isoaspartyl methyltransferase</fullName>
    </alternativeName>
</protein>
<reference evidence="4" key="1">
    <citation type="submission" date="2020-02" db="EMBL/GenBank/DDBJ databases">
        <authorList>
            <person name="Meier V. D."/>
        </authorList>
    </citation>
    <scope>NUCLEOTIDE SEQUENCE</scope>
    <source>
        <strain evidence="4">AVDCRST_MAG44</strain>
    </source>
</reference>
<evidence type="ECO:0000313" key="4">
    <source>
        <dbReference type="EMBL" id="CAA9487175.1"/>
    </source>
</evidence>
<dbReference type="GO" id="GO:0032259">
    <property type="term" value="P:methylation"/>
    <property type="evidence" value="ECO:0007669"/>
    <property type="project" value="UniProtKB-KW"/>
</dbReference>
<dbReference type="EMBL" id="CADCVY010000002">
    <property type="protein sequence ID" value="CAA9487175.1"/>
    <property type="molecule type" value="Genomic_DNA"/>
</dbReference>
<dbReference type="InterPro" id="IPR029063">
    <property type="entry name" value="SAM-dependent_MTases_sf"/>
</dbReference>
<keyword evidence="4" id="KW-0489">Methyltransferase</keyword>
<gene>
    <name evidence="4" type="ORF">AVDCRST_MAG44-15</name>
</gene>
<evidence type="ECO:0000256" key="3">
    <source>
        <dbReference type="ARBA" id="ARBA00030757"/>
    </source>
</evidence>
<dbReference type="AlphaFoldDB" id="A0A6J4S897"/>
<proteinExistence type="inferred from homology"/>
<accession>A0A6J4S897</accession>
<keyword evidence="4" id="KW-0808">Transferase</keyword>
<sequence>MVENQLRPQGVVDARVVDAMTHVERERFLPPETRPLAYVDRAVSLGHGRFLPAPTVLGSLLTQMMPEPGQRALVVGAGTGYAAAVLAHIGVEVVALEAEPELIAHGRKLGIALVEGPLAAGYQQGASYNLILIDGAVEVIPDAIVDQLADGGRLGTALVDRGITRLIVGRKAGSAFGYLSIGDSGVPALPGFTRPEAFTF</sequence>
<dbReference type="CDD" id="cd02440">
    <property type="entry name" value="AdoMet_MTases"/>
    <property type="match status" value="1"/>
</dbReference>
<dbReference type="GO" id="GO:0005737">
    <property type="term" value="C:cytoplasm"/>
    <property type="evidence" value="ECO:0007669"/>
    <property type="project" value="TreeGrafter"/>
</dbReference>